<organism evidence="1 2">
    <name type="scientific">Leptolyngbya foveolarum</name>
    <dbReference type="NCBI Taxonomy" id="47253"/>
    <lineage>
        <taxon>Bacteria</taxon>
        <taxon>Bacillati</taxon>
        <taxon>Cyanobacteriota</taxon>
        <taxon>Cyanophyceae</taxon>
        <taxon>Leptolyngbyales</taxon>
        <taxon>Leptolyngbyaceae</taxon>
        <taxon>Leptolyngbya group</taxon>
        <taxon>Leptolyngbya</taxon>
    </lineage>
</organism>
<evidence type="ECO:0000313" key="1">
    <source>
        <dbReference type="EMBL" id="PZO07880.1"/>
    </source>
</evidence>
<dbReference type="Proteomes" id="UP000249354">
    <property type="component" value="Unassembled WGS sequence"/>
</dbReference>
<comment type="caution">
    <text evidence="1">The sequence shown here is derived from an EMBL/GenBank/DDBJ whole genome shotgun (WGS) entry which is preliminary data.</text>
</comment>
<dbReference type="EMBL" id="QBMC01000292">
    <property type="protein sequence ID" value="PZO07880.1"/>
    <property type="molecule type" value="Genomic_DNA"/>
</dbReference>
<dbReference type="PANTHER" id="PTHR39550:SF1">
    <property type="entry name" value="SLL0658 PROTEIN"/>
    <property type="match status" value="1"/>
</dbReference>
<reference evidence="1 2" key="2">
    <citation type="submission" date="2018-06" db="EMBL/GenBank/DDBJ databases">
        <title>Metagenomic assembly of (sub)arctic Cyanobacteria and their associated microbiome from non-axenic cultures.</title>
        <authorList>
            <person name="Baurain D."/>
        </authorList>
    </citation>
    <scope>NUCLEOTIDE SEQUENCE [LARGE SCALE GENOMIC DNA]</scope>
    <source>
        <strain evidence="1">ULC129bin1</strain>
    </source>
</reference>
<protein>
    <recommendedName>
        <fullName evidence="3">DUF3368 domain-containing protein</fullName>
    </recommendedName>
</protein>
<evidence type="ECO:0008006" key="3">
    <source>
        <dbReference type="Google" id="ProtNLM"/>
    </source>
</evidence>
<name>A0A2W4TMH3_9CYAN</name>
<sequence>ANAQAACSLSLRCQTGSIPWLEVRQVKNQALVNSLRNQIDWGESEALAKPLRRRIALALELKGTSILLDDKKARRIAAQFDLPITGTVGLLLKAKRENVIDALCPVLDALEIAEFRIAPALRRRALELADEA</sequence>
<gene>
    <name evidence="1" type="ORF">DCF25_22560</name>
</gene>
<accession>A0A2W4TMH3</accession>
<dbReference type="Pfam" id="PF11848">
    <property type="entry name" value="DUF3368"/>
    <property type="match status" value="1"/>
</dbReference>
<proteinExistence type="predicted"/>
<evidence type="ECO:0000313" key="2">
    <source>
        <dbReference type="Proteomes" id="UP000249354"/>
    </source>
</evidence>
<dbReference type="PANTHER" id="PTHR39550">
    <property type="entry name" value="SLL0658 PROTEIN"/>
    <property type="match status" value="1"/>
</dbReference>
<dbReference type="AlphaFoldDB" id="A0A2W4TMH3"/>
<dbReference type="InterPro" id="IPR021799">
    <property type="entry name" value="PIN-like_prokaryotic"/>
</dbReference>
<feature type="non-terminal residue" evidence="1">
    <location>
        <position position="1"/>
    </location>
</feature>
<reference evidence="2" key="1">
    <citation type="submission" date="2018-04" db="EMBL/GenBank/DDBJ databases">
        <authorList>
            <person name="Cornet L."/>
        </authorList>
    </citation>
    <scope>NUCLEOTIDE SEQUENCE [LARGE SCALE GENOMIC DNA]</scope>
</reference>